<organism evidence="1 2">
    <name type="scientific">Meridianimarinicoccus roseus</name>
    <dbReference type="NCBI Taxonomy" id="2072018"/>
    <lineage>
        <taxon>Bacteria</taxon>
        <taxon>Pseudomonadati</taxon>
        <taxon>Pseudomonadota</taxon>
        <taxon>Alphaproteobacteria</taxon>
        <taxon>Rhodobacterales</taxon>
        <taxon>Paracoccaceae</taxon>
        <taxon>Meridianimarinicoccus</taxon>
    </lineage>
</organism>
<dbReference type="AlphaFoldDB" id="A0A2V2L7U2"/>
<evidence type="ECO:0000313" key="1">
    <source>
        <dbReference type="EMBL" id="PWR01430.1"/>
    </source>
</evidence>
<sequence>MPLLSTRHAHPPHPLKTIQWVGLLANDVRMRDFLHRLLTADRPYLWLEGTYLGMRPGGRITAVAVVVTAAVNTEGRQDLRPFIGPAEA</sequence>
<reference evidence="1 2" key="1">
    <citation type="submission" date="2018-05" db="EMBL/GenBank/DDBJ databases">
        <title>Rhodobacteraceae gen. nov., sp. nov. isolated from sea water.</title>
        <authorList>
            <person name="Ren Y."/>
        </authorList>
    </citation>
    <scope>NUCLEOTIDE SEQUENCE [LARGE SCALE GENOMIC DNA]</scope>
    <source>
        <strain evidence="1 2">TG-679</strain>
    </source>
</reference>
<gene>
    <name evidence="1" type="ORF">DKT77_17135</name>
</gene>
<proteinExistence type="predicted"/>
<dbReference type="Proteomes" id="UP000245680">
    <property type="component" value="Unassembled WGS sequence"/>
</dbReference>
<evidence type="ECO:0008006" key="3">
    <source>
        <dbReference type="Google" id="ProtNLM"/>
    </source>
</evidence>
<accession>A0A2V2L7U2</accession>
<name>A0A2V2L7U2_9RHOB</name>
<protein>
    <recommendedName>
        <fullName evidence="3">Mutator family transposase</fullName>
    </recommendedName>
</protein>
<comment type="caution">
    <text evidence="1">The sequence shown here is derived from an EMBL/GenBank/DDBJ whole genome shotgun (WGS) entry which is preliminary data.</text>
</comment>
<evidence type="ECO:0000313" key="2">
    <source>
        <dbReference type="Proteomes" id="UP000245680"/>
    </source>
</evidence>
<keyword evidence="2" id="KW-1185">Reference proteome</keyword>
<dbReference type="RefSeq" id="WP_109812897.1">
    <property type="nucleotide sequence ID" value="NZ_QGKU01000051.1"/>
</dbReference>
<dbReference type="EMBL" id="QGKU01000051">
    <property type="protein sequence ID" value="PWR01430.1"/>
    <property type="molecule type" value="Genomic_DNA"/>
</dbReference>